<dbReference type="InterPro" id="IPR001394">
    <property type="entry name" value="Peptidase_C19_UCH"/>
</dbReference>
<keyword evidence="6" id="KW-0833">Ubl conjugation pathway</keyword>
<keyword evidence="2" id="KW-0479">Metal-binding</keyword>
<comment type="similarity">
    <text evidence="6">Belongs to the peptidase C19 family.</text>
</comment>
<gene>
    <name evidence="11" type="ORF">BpHYR1_005523</name>
</gene>
<dbReference type="Gene3D" id="2.60.40.790">
    <property type="match status" value="1"/>
</dbReference>
<evidence type="ECO:0000256" key="4">
    <source>
        <dbReference type="ARBA" id="ARBA00022833"/>
    </source>
</evidence>
<evidence type="ECO:0000256" key="5">
    <source>
        <dbReference type="PROSITE-ProRule" id="PRU00134"/>
    </source>
</evidence>
<keyword evidence="6" id="KW-0788">Thiol protease</keyword>
<evidence type="ECO:0000259" key="9">
    <source>
        <dbReference type="PROSITE" id="PS50865"/>
    </source>
</evidence>
<organism evidence="11 12">
    <name type="scientific">Brachionus plicatilis</name>
    <name type="common">Marine rotifer</name>
    <name type="synonym">Brachionus muelleri</name>
    <dbReference type="NCBI Taxonomy" id="10195"/>
    <lineage>
        <taxon>Eukaryota</taxon>
        <taxon>Metazoa</taxon>
        <taxon>Spiralia</taxon>
        <taxon>Gnathifera</taxon>
        <taxon>Rotifera</taxon>
        <taxon>Eurotatoria</taxon>
        <taxon>Monogononta</taxon>
        <taxon>Pseudotrocha</taxon>
        <taxon>Ploima</taxon>
        <taxon>Brachionidae</taxon>
        <taxon>Brachionus</taxon>
    </lineage>
</organism>
<dbReference type="Proteomes" id="UP000276133">
    <property type="component" value="Unassembled WGS sequence"/>
</dbReference>
<dbReference type="GO" id="GO:0008270">
    <property type="term" value="F:zinc ion binding"/>
    <property type="evidence" value="ECO:0007669"/>
    <property type="project" value="UniProtKB-KW"/>
</dbReference>
<keyword evidence="12" id="KW-1185">Reference proteome</keyword>
<dbReference type="GO" id="GO:0004843">
    <property type="term" value="F:cysteine-type deubiquitinase activity"/>
    <property type="evidence" value="ECO:0007669"/>
    <property type="project" value="UniProtKB-UniRule"/>
</dbReference>
<accession>A0A3M7Q9U6</accession>
<dbReference type="PROSITE" id="PS51203">
    <property type="entry name" value="CS"/>
    <property type="match status" value="1"/>
</dbReference>
<comment type="caution">
    <text evidence="11">The sequence shown here is derived from an EMBL/GenBank/DDBJ whole genome shotgun (WGS) entry which is preliminary data.</text>
</comment>
<feature type="domain" description="MYND-type" evidence="9">
    <location>
        <begin position="473"/>
        <end position="516"/>
    </location>
</feature>
<evidence type="ECO:0000256" key="7">
    <source>
        <dbReference type="SAM" id="MobiDB-lite"/>
    </source>
</evidence>
<dbReference type="SUPFAM" id="SSF54001">
    <property type="entry name" value="Cysteine proteinases"/>
    <property type="match status" value="1"/>
</dbReference>
<evidence type="ECO:0000256" key="2">
    <source>
        <dbReference type="ARBA" id="ARBA00022723"/>
    </source>
</evidence>
<dbReference type="EMBL" id="REGN01006951">
    <property type="protein sequence ID" value="RNA07741.1"/>
    <property type="molecule type" value="Genomic_DNA"/>
</dbReference>
<evidence type="ECO:0000259" key="10">
    <source>
        <dbReference type="PROSITE" id="PS51203"/>
    </source>
</evidence>
<evidence type="ECO:0000313" key="11">
    <source>
        <dbReference type="EMBL" id="RNA07741.1"/>
    </source>
</evidence>
<dbReference type="InterPro" id="IPR008978">
    <property type="entry name" value="HSP20-like_chaperone"/>
</dbReference>
<evidence type="ECO:0000256" key="6">
    <source>
        <dbReference type="RuleBase" id="RU366025"/>
    </source>
</evidence>
<dbReference type="InterPro" id="IPR028889">
    <property type="entry name" value="USP"/>
</dbReference>
<evidence type="ECO:0000313" key="12">
    <source>
        <dbReference type="Proteomes" id="UP000276133"/>
    </source>
</evidence>
<comment type="catalytic activity">
    <reaction evidence="1 6">
        <text>Thiol-dependent hydrolysis of ester, thioester, amide, peptide and isopeptide bonds formed by the C-terminal Gly of ubiquitin (a 76-residue protein attached to proteins as an intracellular targeting signal).</text>
        <dbReference type="EC" id="3.4.19.12"/>
    </reaction>
</comment>
<dbReference type="Pfam" id="PF04969">
    <property type="entry name" value="CS"/>
    <property type="match status" value="1"/>
</dbReference>
<dbReference type="Pfam" id="PF00443">
    <property type="entry name" value="UCH"/>
    <property type="match status" value="1"/>
</dbReference>
<dbReference type="PROSITE" id="PS01360">
    <property type="entry name" value="ZF_MYND_1"/>
    <property type="match status" value="1"/>
</dbReference>
<reference evidence="11 12" key="1">
    <citation type="journal article" date="2018" name="Sci. Rep.">
        <title>Genomic signatures of local adaptation to the degree of environmental predictability in rotifers.</title>
        <authorList>
            <person name="Franch-Gras L."/>
            <person name="Hahn C."/>
            <person name="Garcia-Roger E.M."/>
            <person name="Carmona M.J."/>
            <person name="Serra M."/>
            <person name="Gomez A."/>
        </authorList>
    </citation>
    <scope>NUCLEOTIDE SEQUENCE [LARGE SCALE GENOMIC DNA]</scope>
    <source>
        <strain evidence="11">HYR1</strain>
    </source>
</reference>
<feature type="compositionally biased region" description="Acidic residues" evidence="7">
    <location>
        <begin position="837"/>
        <end position="851"/>
    </location>
</feature>
<dbReference type="GO" id="GO:0016579">
    <property type="term" value="P:protein deubiquitination"/>
    <property type="evidence" value="ECO:0007669"/>
    <property type="project" value="InterPro"/>
</dbReference>
<dbReference type="InterPro" id="IPR050185">
    <property type="entry name" value="Ub_carboxyl-term_hydrolase"/>
</dbReference>
<dbReference type="PANTHER" id="PTHR21646:SF74">
    <property type="entry name" value="UBIQUITIN CARBOXYL-TERMINAL HYDROLASE 19"/>
    <property type="match status" value="1"/>
</dbReference>
<evidence type="ECO:0000256" key="1">
    <source>
        <dbReference type="ARBA" id="ARBA00000707"/>
    </source>
</evidence>
<dbReference type="Gene3D" id="6.10.140.2220">
    <property type="match status" value="1"/>
</dbReference>
<dbReference type="SUPFAM" id="SSF144232">
    <property type="entry name" value="HIT/MYND zinc finger-like"/>
    <property type="match status" value="1"/>
</dbReference>
<proteinExistence type="inferred from homology"/>
<dbReference type="PROSITE" id="PS50865">
    <property type="entry name" value="ZF_MYND_2"/>
    <property type="match status" value="1"/>
</dbReference>
<dbReference type="OrthoDB" id="265776at2759"/>
<dbReference type="PANTHER" id="PTHR21646">
    <property type="entry name" value="UBIQUITIN CARBOXYL-TERMINAL HYDROLASE"/>
    <property type="match status" value="1"/>
</dbReference>
<dbReference type="AlphaFoldDB" id="A0A3M7Q9U6"/>
<feature type="region of interest" description="Disordered" evidence="7">
    <location>
        <begin position="130"/>
        <end position="150"/>
    </location>
</feature>
<dbReference type="GO" id="GO:0006508">
    <property type="term" value="P:proteolysis"/>
    <property type="evidence" value="ECO:0007669"/>
    <property type="project" value="UniProtKB-KW"/>
</dbReference>
<dbReference type="Pfam" id="PF01753">
    <property type="entry name" value="zf-MYND"/>
    <property type="match status" value="1"/>
</dbReference>
<name>A0A3M7Q9U6_BRAPC</name>
<dbReference type="Gene3D" id="3.90.70.10">
    <property type="entry name" value="Cysteine proteinases"/>
    <property type="match status" value="2"/>
</dbReference>
<sequence length="865" mass="100848">MVAKEELSKASQDKQAKKIYLTSIRYDWYQSEDKITWFLYVKNAIRESIKLECQGQNCVVFFKTTDKLFLSQHHAEPNDLFVWNVELNDKIVPEKCIFKSSNTSIELNLFTKCNKKWKTLIKEEKIEQNLAKQAQNRSPSSSRSPSPQPKSIIIPTSTNYGFTGLANLGNTCYMNAALQFLANATDLRDYFFNKEIFQKELNLNNALGLNGKMAVQFAMLIRRLWTAESNYLIPNQLRELICSKYSNFRGFEQQDTQEFMSSLISLIHEDMNRVLKKPFYEDSLECVMDSMDECLKVAGKSWERFLSRENSVIVDNFYGQFKSKLTCPECERSSITFEPFNNLLVPVAKSKKKINFFTHAQNQVFFSEWFYCEDDTVQSFTQSIKSGSNFYKNKELKVYVIERCNETDEQELIGFKFDSYYENLQPHDKMPLLGKNKNFLMLVKEWTREPCVEIRIEQACKYPILNEIDPRVCSFCSSKKPDLENTLPRCTRCFRSAYCNLECQKKDWSKHSSTTCIMPSDRVGLPFVLSLGQNELKSDNFEEILKENVLKEAQKSVKLENFDLSKKSIYDMEILDKSSTSSRPNYKKIEPSKVHEIAKNSDIFIKIILKWNNTIQNRSVRSNFDLSNDCHLQFNSKIELNDCLKLFTQPEKLTSDNPWYCSRCKKHQEAIKEMSLWKLPKYLIITLKRFQAKKMFDTSNELLMNSRFGYLLQNRVVYNKIDDLVNFPLVGLNMADFLVNCDKQNVIYDLCGVINHLGNSLSIGHYTAFARTHDKADTTKNELDWRLFDDQVVMPVKSTSQIVNKDAYVLMYRLRSVPNERNGSVDKSDAEISSESASEEEYYDMESEESVQMEKIDYTNLNEID</sequence>
<dbReference type="PROSITE" id="PS00972">
    <property type="entry name" value="USP_1"/>
    <property type="match status" value="1"/>
</dbReference>
<feature type="compositionally biased region" description="Low complexity" evidence="7">
    <location>
        <begin position="138"/>
        <end position="150"/>
    </location>
</feature>
<protein>
    <recommendedName>
        <fullName evidence="6">Ubiquitin carboxyl-terminal hydrolase</fullName>
        <ecNumber evidence="6">3.4.19.12</ecNumber>
    </recommendedName>
</protein>
<dbReference type="SUPFAM" id="SSF49764">
    <property type="entry name" value="HSP20-like chaperones"/>
    <property type="match status" value="1"/>
</dbReference>
<dbReference type="InterPro" id="IPR007052">
    <property type="entry name" value="CS_dom"/>
</dbReference>
<dbReference type="STRING" id="10195.A0A3M7Q9U6"/>
<evidence type="ECO:0000259" key="8">
    <source>
        <dbReference type="PROSITE" id="PS50235"/>
    </source>
</evidence>
<keyword evidence="6 11" id="KW-0378">Hydrolase</keyword>
<dbReference type="PROSITE" id="PS50235">
    <property type="entry name" value="USP_3"/>
    <property type="match status" value="1"/>
</dbReference>
<dbReference type="InterPro" id="IPR038765">
    <property type="entry name" value="Papain-like_cys_pep_sf"/>
</dbReference>
<dbReference type="InterPro" id="IPR002893">
    <property type="entry name" value="Znf_MYND"/>
</dbReference>
<keyword evidence="4" id="KW-0862">Zinc</keyword>
<dbReference type="PROSITE" id="PS00973">
    <property type="entry name" value="USP_2"/>
    <property type="match status" value="1"/>
</dbReference>
<keyword evidence="3 5" id="KW-0863">Zinc-finger</keyword>
<dbReference type="EC" id="3.4.19.12" evidence="6"/>
<feature type="domain" description="USP" evidence="8">
    <location>
        <begin position="163"/>
        <end position="815"/>
    </location>
</feature>
<feature type="region of interest" description="Disordered" evidence="7">
    <location>
        <begin position="820"/>
        <end position="865"/>
    </location>
</feature>
<keyword evidence="6" id="KW-0645">Protease</keyword>
<evidence type="ECO:0000256" key="3">
    <source>
        <dbReference type="ARBA" id="ARBA00022771"/>
    </source>
</evidence>
<dbReference type="InterPro" id="IPR018200">
    <property type="entry name" value="USP_CS"/>
</dbReference>
<feature type="domain" description="CS" evidence="10">
    <location>
        <begin position="21"/>
        <end position="121"/>
    </location>
</feature>